<evidence type="ECO:0000313" key="2">
    <source>
        <dbReference type="EMBL" id="CAD6552767.1"/>
    </source>
</evidence>
<dbReference type="Proteomes" id="UP000598032">
    <property type="component" value="Unassembled WGS sequence"/>
</dbReference>
<proteinExistence type="predicted"/>
<keyword evidence="3" id="KW-1185">Reference proteome</keyword>
<sequence length="393" mass="43780">MTDTASRFEIVSDEAGFRALQSDWDALWLRAHGFYHQSFSFCWLSWQEVAKPQGRQLRCIVSRDADGRLAMVWPLISYKRLLWTYIVPLSPVGYDYSSVLVEDGPAAPELIDGAWDAARQRCGADFVHMPCMKEDGDLYRLVSKETRVVFSESNTWVVARLRDETSWEQYCSTLGTLFGKKPGAAERRFAKEGRLAVRMVDASARDEAASVIDWMLECKRGWGERVGKQGEWLNSASFRNFLVHLVSSTDVPPVGRLIVVSLNEAPVAAAILGVGDLCASAIISGFDARYGKFCVGSIAWEHAVKWSFEQRYDLDFGVGGERFKAFWGRGNIATAWTIQTVNSEWGMLAVRGKRLARELIGRIRRRGRGLPIAAPAGEAIGGEPELAQRDGAA</sequence>
<dbReference type="SUPFAM" id="SSF55729">
    <property type="entry name" value="Acyl-CoA N-acyltransferases (Nat)"/>
    <property type="match status" value="1"/>
</dbReference>
<evidence type="ECO:0000313" key="3">
    <source>
        <dbReference type="Proteomes" id="UP000598032"/>
    </source>
</evidence>
<comment type="caution">
    <text evidence="2">The sequence shown here is derived from an EMBL/GenBank/DDBJ whole genome shotgun (WGS) entry which is preliminary data.</text>
</comment>
<evidence type="ECO:0000259" key="1">
    <source>
        <dbReference type="Pfam" id="PF13480"/>
    </source>
</evidence>
<reference evidence="2 3" key="1">
    <citation type="submission" date="2020-10" db="EMBL/GenBank/DDBJ databases">
        <authorList>
            <person name="Peeters C."/>
        </authorList>
    </citation>
    <scope>NUCLEOTIDE SEQUENCE [LARGE SCALE GENOMIC DNA]</scope>
    <source>
        <strain evidence="2 3">LMG 28140</strain>
    </source>
</reference>
<dbReference type="InterPro" id="IPR038740">
    <property type="entry name" value="BioF2-like_GNAT_dom"/>
</dbReference>
<protein>
    <recommendedName>
        <fullName evidence="1">BioF2-like acetyltransferase domain-containing protein</fullName>
    </recommendedName>
</protein>
<feature type="domain" description="BioF2-like acetyltransferase" evidence="1">
    <location>
        <begin position="185"/>
        <end position="324"/>
    </location>
</feature>
<dbReference type="RefSeq" id="WP_201645114.1">
    <property type="nucleotide sequence ID" value="NZ_CAJHCP010000012.1"/>
</dbReference>
<accession>A0ABN7IAJ9</accession>
<dbReference type="EMBL" id="CAJHCP010000012">
    <property type="protein sequence ID" value="CAD6552767.1"/>
    <property type="molecule type" value="Genomic_DNA"/>
</dbReference>
<dbReference type="InterPro" id="IPR016181">
    <property type="entry name" value="Acyl_CoA_acyltransferase"/>
</dbReference>
<organism evidence="2 3">
    <name type="scientific">Paraburkholderia metrosideri</name>
    <dbReference type="NCBI Taxonomy" id="580937"/>
    <lineage>
        <taxon>Bacteria</taxon>
        <taxon>Pseudomonadati</taxon>
        <taxon>Pseudomonadota</taxon>
        <taxon>Betaproteobacteria</taxon>
        <taxon>Burkholderiales</taxon>
        <taxon>Burkholderiaceae</taxon>
        <taxon>Paraburkholderia</taxon>
    </lineage>
</organism>
<gene>
    <name evidence="2" type="ORF">LMG28140_05198</name>
</gene>
<dbReference type="Pfam" id="PF13480">
    <property type="entry name" value="Acetyltransf_6"/>
    <property type="match status" value="1"/>
</dbReference>
<name>A0ABN7IAJ9_9BURK</name>